<comment type="caution">
    <text evidence="2">The sequence shown here is derived from an EMBL/GenBank/DDBJ whole genome shotgun (WGS) entry which is preliminary data.</text>
</comment>
<gene>
    <name evidence="2" type="ORF">P7H43_06050</name>
</gene>
<organism evidence="2 3">
    <name type="scientific">Enterococcus asini</name>
    <dbReference type="NCBI Taxonomy" id="57732"/>
    <lineage>
        <taxon>Bacteria</taxon>
        <taxon>Bacillati</taxon>
        <taxon>Bacillota</taxon>
        <taxon>Bacilli</taxon>
        <taxon>Lactobacillales</taxon>
        <taxon>Enterococcaceae</taxon>
        <taxon>Enterococcus</taxon>
    </lineage>
</organism>
<dbReference type="RefSeq" id="WP_311835273.1">
    <property type="nucleotide sequence ID" value="NZ_JARQBJ010000002.1"/>
</dbReference>
<reference evidence="2" key="1">
    <citation type="submission" date="2023-03" db="EMBL/GenBank/DDBJ databases">
        <authorList>
            <person name="Shen W."/>
            <person name="Cai J."/>
        </authorList>
    </citation>
    <scope>NUCLEOTIDE SEQUENCE</scope>
    <source>
        <strain evidence="2">B226-2</strain>
    </source>
</reference>
<protein>
    <submittedName>
        <fullName evidence="2">Uncharacterized protein</fullName>
    </submittedName>
</protein>
<evidence type="ECO:0000313" key="3">
    <source>
        <dbReference type="Proteomes" id="UP001256711"/>
    </source>
</evidence>
<dbReference type="EMBL" id="JARQBJ010000002">
    <property type="protein sequence ID" value="MDT2810039.1"/>
    <property type="molecule type" value="Genomic_DNA"/>
</dbReference>
<feature type="compositionally biased region" description="Basic and acidic residues" evidence="1">
    <location>
        <begin position="206"/>
        <end position="220"/>
    </location>
</feature>
<evidence type="ECO:0000313" key="2">
    <source>
        <dbReference type="EMBL" id="MDT2810039.1"/>
    </source>
</evidence>
<feature type="compositionally biased region" description="Acidic residues" evidence="1">
    <location>
        <begin position="192"/>
        <end position="205"/>
    </location>
</feature>
<proteinExistence type="predicted"/>
<dbReference type="Proteomes" id="UP001256711">
    <property type="component" value="Unassembled WGS sequence"/>
</dbReference>
<name>A0AAW8TZT4_9ENTE</name>
<sequence>MTLEFRPTVKSINIANEDLIKITLEIKNSSLDGKLDDLRKLSGKTVVANILPDSYSYTQQIDRSTNTPVTEWIVNQDGTTEIRKTEQTQLDVDGKGNIDIQETVKKVDKDLVDEYIMAAKTLELPGNVNINPRDVISRLQDGEDLGDIADDYEMSDSALLNDLEKARQYFAPFADFWNQHRDEITFAANGQEPDETPDEAEESQSDADKNEPDDSANDKAETEEEPEDDDPY</sequence>
<feature type="region of interest" description="Disordered" evidence="1">
    <location>
        <begin position="185"/>
        <end position="232"/>
    </location>
</feature>
<evidence type="ECO:0000256" key="1">
    <source>
        <dbReference type="SAM" id="MobiDB-lite"/>
    </source>
</evidence>
<dbReference type="AlphaFoldDB" id="A0AAW8TZT4"/>
<feature type="compositionally biased region" description="Acidic residues" evidence="1">
    <location>
        <begin position="221"/>
        <end position="232"/>
    </location>
</feature>
<accession>A0AAW8TZT4</accession>